<dbReference type="PANTHER" id="PTHR43214">
    <property type="entry name" value="TWO-COMPONENT RESPONSE REGULATOR"/>
    <property type="match status" value="1"/>
</dbReference>
<dbReference type="PANTHER" id="PTHR43214:SF43">
    <property type="entry name" value="TWO-COMPONENT RESPONSE REGULATOR"/>
    <property type="match status" value="1"/>
</dbReference>
<keyword evidence="2" id="KW-0238">DNA-binding</keyword>
<name>A0A366EM08_9BACI</name>
<dbReference type="GO" id="GO:0003677">
    <property type="term" value="F:DNA binding"/>
    <property type="evidence" value="ECO:0007669"/>
    <property type="project" value="UniProtKB-KW"/>
</dbReference>
<dbReference type="OrthoDB" id="2911118at2"/>
<dbReference type="Pfam" id="PF00196">
    <property type="entry name" value="GerE"/>
    <property type="match status" value="1"/>
</dbReference>
<dbReference type="Proteomes" id="UP000252118">
    <property type="component" value="Unassembled WGS sequence"/>
</dbReference>
<evidence type="ECO:0000256" key="2">
    <source>
        <dbReference type="ARBA" id="ARBA00023125"/>
    </source>
</evidence>
<evidence type="ECO:0000256" key="1">
    <source>
        <dbReference type="ARBA" id="ARBA00023015"/>
    </source>
</evidence>
<sequence>MTLTKLENKLSKRETEIAALVAKGLTNKEIAFNLSISQRRVGEIVSNIKQKWSIESRVEIGIISYHLRLIDFSYFQLEKVD</sequence>
<gene>
    <name evidence="5" type="ORF">DET59_11448</name>
</gene>
<dbReference type="RefSeq" id="WP_113970553.1">
    <property type="nucleotide sequence ID" value="NZ_QNRJ01000014.1"/>
</dbReference>
<evidence type="ECO:0000313" key="5">
    <source>
        <dbReference type="EMBL" id="RBP02485.1"/>
    </source>
</evidence>
<dbReference type="InterPro" id="IPR000792">
    <property type="entry name" value="Tscrpt_reg_LuxR_C"/>
</dbReference>
<proteinExistence type="predicted"/>
<organism evidence="5 6">
    <name type="scientific">Rossellomorea aquimaris</name>
    <dbReference type="NCBI Taxonomy" id="189382"/>
    <lineage>
        <taxon>Bacteria</taxon>
        <taxon>Bacillati</taxon>
        <taxon>Bacillota</taxon>
        <taxon>Bacilli</taxon>
        <taxon>Bacillales</taxon>
        <taxon>Bacillaceae</taxon>
        <taxon>Rossellomorea</taxon>
    </lineage>
</organism>
<dbReference type="InterPro" id="IPR016032">
    <property type="entry name" value="Sig_transdc_resp-reg_C-effctor"/>
</dbReference>
<protein>
    <submittedName>
        <fullName evidence="5">NarL family two-component system response regulator LiaR</fullName>
    </submittedName>
</protein>
<dbReference type="InterPro" id="IPR036388">
    <property type="entry name" value="WH-like_DNA-bd_sf"/>
</dbReference>
<accession>A0A366EM08</accession>
<dbReference type="SMART" id="SM00421">
    <property type="entry name" value="HTH_LUXR"/>
    <property type="match status" value="1"/>
</dbReference>
<dbReference type="GO" id="GO:0006355">
    <property type="term" value="P:regulation of DNA-templated transcription"/>
    <property type="evidence" value="ECO:0007669"/>
    <property type="project" value="InterPro"/>
</dbReference>
<dbReference type="AlphaFoldDB" id="A0A366EM08"/>
<keyword evidence="1" id="KW-0805">Transcription regulation</keyword>
<evidence type="ECO:0000256" key="3">
    <source>
        <dbReference type="ARBA" id="ARBA00023163"/>
    </source>
</evidence>
<comment type="caution">
    <text evidence="5">The sequence shown here is derived from an EMBL/GenBank/DDBJ whole genome shotgun (WGS) entry which is preliminary data.</text>
</comment>
<feature type="domain" description="HTH luxR-type" evidence="4">
    <location>
        <begin position="3"/>
        <end position="68"/>
    </location>
</feature>
<dbReference type="EMBL" id="QNRJ01000014">
    <property type="protein sequence ID" value="RBP02485.1"/>
    <property type="molecule type" value="Genomic_DNA"/>
</dbReference>
<dbReference type="PROSITE" id="PS50043">
    <property type="entry name" value="HTH_LUXR_2"/>
    <property type="match status" value="1"/>
</dbReference>
<dbReference type="Gene3D" id="1.10.10.10">
    <property type="entry name" value="Winged helix-like DNA-binding domain superfamily/Winged helix DNA-binding domain"/>
    <property type="match status" value="1"/>
</dbReference>
<dbReference type="PRINTS" id="PR00038">
    <property type="entry name" value="HTHLUXR"/>
</dbReference>
<evidence type="ECO:0000313" key="6">
    <source>
        <dbReference type="Proteomes" id="UP000252118"/>
    </source>
</evidence>
<keyword evidence="3" id="KW-0804">Transcription</keyword>
<dbReference type="SUPFAM" id="SSF46894">
    <property type="entry name" value="C-terminal effector domain of the bipartite response regulators"/>
    <property type="match status" value="1"/>
</dbReference>
<reference evidence="5 6" key="1">
    <citation type="submission" date="2018-06" db="EMBL/GenBank/DDBJ databases">
        <title>Freshwater and sediment microbial communities from various areas in North America, analyzing microbe dynamics in response to fracking.</title>
        <authorList>
            <person name="Lamendella R."/>
        </authorList>
    </citation>
    <scope>NUCLEOTIDE SEQUENCE [LARGE SCALE GENOMIC DNA]</scope>
    <source>
        <strain evidence="5 6">97B</strain>
    </source>
</reference>
<dbReference type="InterPro" id="IPR039420">
    <property type="entry name" value="WalR-like"/>
</dbReference>
<evidence type="ECO:0000259" key="4">
    <source>
        <dbReference type="PROSITE" id="PS50043"/>
    </source>
</evidence>